<organism evidence="5 6">
    <name type="scientific">Hymenobacter ginkgonis</name>
    <dbReference type="NCBI Taxonomy" id="2682976"/>
    <lineage>
        <taxon>Bacteria</taxon>
        <taxon>Pseudomonadati</taxon>
        <taxon>Bacteroidota</taxon>
        <taxon>Cytophagia</taxon>
        <taxon>Cytophagales</taxon>
        <taxon>Hymenobacteraceae</taxon>
        <taxon>Hymenobacter</taxon>
    </lineage>
</organism>
<evidence type="ECO:0000313" key="6">
    <source>
        <dbReference type="Proteomes" id="UP000441336"/>
    </source>
</evidence>
<proteinExistence type="inferred from homology"/>
<dbReference type="Gene3D" id="3.60.110.10">
    <property type="entry name" value="Carbon-nitrogen hydrolase"/>
    <property type="match status" value="1"/>
</dbReference>
<dbReference type="InterPro" id="IPR016181">
    <property type="entry name" value="Acyl_CoA_acyltransferase"/>
</dbReference>
<dbReference type="Pfam" id="PF00583">
    <property type="entry name" value="Acetyltransf_1"/>
    <property type="match status" value="1"/>
</dbReference>
<dbReference type="InterPro" id="IPR001110">
    <property type="entry name" value="UPF0012_CS"/>
</dbReference>
<keyword evidence="6" id="KW-1185">Reference proteome</keyword>
<feature type="region of interest" description="Disordered" evidence="2">
    <location>
        <begin position="544"/>
        <end position="570"/>
    </location>
</feature>
<evidence type="ECO:0000313" key="5">
    <source>
        <dbReference type="EMBL" id="MVN78532.1"/>
    </source>
</evidence>
<dbReference type="CDD" id="cd07574">
    <property type="entry name" value="nitrilase_Rim1_like"/>
    <property type="match status" value="1"/>
</dbReference>
<dbReference type="InterPro" id="IPR003010">
    <property type="entry name" value="C-N_Hydrolase"/>
</dbReference>
<dbReference type="PANTHER" id="PTHR23088:SF50">
    <property type="entry name" value="HYDROLASE YHCX"/>
    <property type="match status" value="1"/>
</dbReference>
<gene>
    <name evidence="5" type="ORF">GO988_19545</name>
</gene>
<dbReference type="SUPFAM" id="SSF56317">
    <property type="entry name" value="Carbon-nitrogen hydrolase"/>
    <property type="match status" value="1"/>
</dbReference>
<dbReference type="Pfam" id="PF00795">
    <property type="entry name" value="CN_hydrolase"/>
    <property type="match status" value="1"/>
</dbReference>
<evidence type="ECO:0000256" key="1">
    <source>
        <dbReference type="ARBA" id="ARBA00010613"/>
    </source>
</evidence>
<evidence type="ECO:0000259" key="3">
    <source>
        <dbReference type="PROSITE" id="PS50263"/>
    </source>
</evidence>
<protein>
    <submittedName>
        <fullName evidence="5">GNAT family N-acetyltransferase</fullName>
    </submittedName>
</protein>
<dbReference type="CDD" id="cd04301">
    <property type="entry name" value="NAT_SF"/>
    <property type="match status" value="1"/>
</dbReference>
<dbReference type="PROSITE" id="PS51186">
    <property type="entry name" value="GNAT"/>
    <property type="match status" value="1"/>
</dbReference>
<dbReference type="InterPro" id="IPR000182">
    <property type="entry name" value="GNAT_dom"/>
</dbReference>
<keyword evidence="5" id="KW-0808">Transferase</keyword>
<comment type="caution">
    <text evidence="5">The sequence shown here is derived from an EMBL/GenBank/DDBJ whole genome shotgun (WGS) entry which is preliminary data.</text>
</comment>
<sequence>MAVSSSNGKAAPGGTHHKKIGKPTLDERLTPTAVPAHKLVLRQLRRADFKAIKAIMEKVYSNMEGAWTADEFAALLRKFPEGQICIEDNGEIVAAALAIIVDYSKFGDKHTYAKITGNGKFDTHDPEGDTLYGVDVFVDPEYRSLRLGRRLYDARKELCESLNLRAMVAGGRIPGYAAYANEMTPAKYVEMVRNKELVDPILTFQLSNEFYVRKIIRGYLPYDSESKAYATLLEWINVYYDEEFDKLIGNQKSNVRIGIVQWQMRATKSLEDFYQQIEFFVDTVSGYKADCVLFPEFFNAPMMALTNESSASAAIRGMAAFTEPIKIRMMELAVSHNINVIAGSMPVYEDGKLYNVSYLCRRDGTVDEQYKLHVTPDEASYWGMRGGDKIKCFDTDFGKIGILVCYDVEFPELSRILSDEGMKILFVPFWTDTKNAYQRVRICAQARAIENECYVAITGSVGNLPRVENMDIQYSQSAVFSPSDFAFPHDAIVAEATPNTEMTLIADLDLDLLKDLNTSGAVRNLRDRRHDLYSVNWIPKKTERDDELLAQGEERSPAARPNRRKAPALS</sequence>
<evidence type="ECO:0000259" key="4">
    <source>
        <dbReference type="PROSITE" id="PS51186"/>
    </source>
</evidence>
<dbReference type="Gene3D" id="3.40.630.30">
    <property type="match status" value="1"/>
</dbReference>
<feature type="compositionally biased region" description="Basic residues" evidence="2">
    <location>
        <begin position="561"/>
        <end position="570"/>
    </location>
</feature>
<dbReference type="InterPro" id="IPR036526">
    <property type="entry name" value="C-N_Hydrolase_sf"/>
</dbReference>
<dbReference type="PROSITE" id="PS50263">
    <property type="entry name" value="CN_HYDROLASE"/>
    <property type="match status" value="1"/>
</dbReference>
<name>A0A7K1TJI4_9BACT</name>
<dbReference type="AlphaFoldDB" id="A0A7K1TJI4"/>
<evidence type="ECO:0000256" key="2">
    <source>
        <dbReference type="SAM" id="MobiDB-lite"/>
    </source>
</evidence>
<feature type="domain" description="CN hydrolase" evidence="3">
    <location>
        <begin position="255"/>
        <end position="510"/>
    </location>
</feature>
<dbReference type="EMBL" id="WQKZ01000005">
    <property type="protein sequence ID" value="MVN78532.1"/>
    <property type="molecule type" value="Genomic_DNA"/>
</dbReference>
<feature type="domain" description="N-acetyltransferase" evidence="4">
    <location>
        <begin position="39"/>
        <end position="245"/>
    </location>
</feature>
<feature type="region of interest" description="Disordered" evidence="2">
    <location>
        <begin position="1"/>
        <end position="27"/>
    </location>
</feature>
<dbReference type="PROSITE" id="PS01227">
    <property type="entry name" value="UPF0012"/>
    <property type="match status" value="1"/>
</dbReference>
<dbReference type="Proteomes" id="UP000441336">
    <property type="component" value="Unassembled WGS sequence"/>
</dbReference>
<dbReference type="PANTHER" id="PTHR23088">
    <property type="entry name" value="NITRILASE-RELATED"/>
    <property type="match status" value="1"/>
</dbReference>
<dbReference type="SUPFAM" id="SSF55729">
    <property type="entry name" value="Acyl-CoA N-acyltransferases (Nat)"/>
    <property type="match status" value="1"/>
</dbReference>
<comment type="similarity">
    <text evidence="1">Belongs to the carbon-nitrogen hydrolase superfamily. NIT1/NIT2 family.</text>
</comment>
<dbReference type="GO" id="GO:0016747">
    <property type="term" value="F:acyltransferase activity, transferring groups other than amino-acyl groups"/>
    <property type="evidence" value="ECO:0007669"/>
    <property type="project" value="InterPro"/>
</dbReference>
<reference evidence="5 6" key="1">
    <citation type="submission" date="2019-12" db="EMBL/GenBank/DDBJ databases">
        <title>Hymenobacter sp. HMF4947 Genome sequencing and assembly.</title>
        <authorList>
            <person name="Kang H."/>
            <person name="Cha I."/>
            <person name="Kim H."/>
            <person name="Joh K."/>
        </authorList>
    </citation>
    <scope>NUCLEOTIDE SEQUENCE [LARGE SCALE GENOMIC DNA]</scope>
    <source>
        <strain evidence="5 6">HMF4947</strain>
    </source>
</reference>
<accession>A0A7K1TJI4</accession>